<feature type="binding site" evidence="1">
    <location>
        <position position="232"/>
    </location>
    <ligand>
        <name>Mg(2+)</name>
        <dbReference type="ChEBI" id="CHEBI:18420"/>
        <label>3</label>
    </ligand>
</feature>
<feature type="domain" description="PurM-like N-terminal" evidence="2">
    <location>
        <begin position="31"/>
        <end position="141"/>
    </location>
</feature>
<organism evidence="3 4">
    <name type="scientific">Promicromonospora vindobonensis</name>
    <dbReference type="NCBI Taxonomy" id="195748"/>
    <lineage>
        <taxon>Bacteria</taxon>
        <taxon>Bacillati</taxon>
        <taxon>Actinomycetota</taxon>
        <taxon>Actinomycetes</taxon>
        <taxon>Micrococcales</taxon>
        <taxon>Promicromonosporaceae</taxon>
        <taxon>Promicromonospora</taxon>
    </lineage>
</organism>
<dbReference type="InterPro" id="IPR036676">
    <property type="entry name" value="PurM-like_C_sf"/>
</dbReference>
<feature type="binding site" evidence="1">
    <location>
        <position position="304"/>
    </location>
    <ligand>
        <name>substrate</name>
    </ligand>
</feature>
<feature type="binding site" evidence="1">
    <location>
        <position position="49"/>
    </location>
    <ligand>
        <name>Mg(2+)</name>
        <dbReference type="ChEBI" id="CHEBI:18420"/>
        <label>1</label>
    </ligand>
</feature>
<dbReference type="InterPro" id="IPR036921">
    <property type="entry name" value="PurM-like_N_sf"/>
</dbReference>
<comment type="caution">
    <text evidence="3">The sequence shown here is derived from an EMBL/GenBank/DDBJ whole genome shotgun (WGS) entry which is preliminary data.</text>
</comment>
<dbReference type="Gene3D" id="3.30.1330.10">
    <property type="entry name" value="PurM-like, N-terminal domain"/>
    <property type="match status" value="1"/>
</dbReference>
<dbReference type="EMBL" id="JBHUOG010000001">
    <property type="protein sequence ID" value="MFD2792854.1"/>
    <property type="molecule type" value="Genomic_DNA"/>
</dbReference>
<dbReference type="CDD" id="cd02194">
    <property type="entry name" value="ThiL"/>
    <property type="match status" value="1"/>
</dbReference>
<dbReference type="InterPro" id="IPR016188">
    <property type="entry name" value="PurM-like_N"/>
</dbReference>
<feature type="binding site" evidence="1">
    <location>
        <position position="366"/>
    </location>
    <ligand>
        <name>substrate</name>
    </ligand>
</feature>
<feature type="binding site" evidence="1">
    <location>
        <position position="33"/>
    </location>
    <ligand>
        <name>Mg(2+)</name>
        <dbReference type="ChEBI" id="CHEBI:18420"/>
        <label>4</label>
    </ligand>
</feature>
<protein>
    <recommendedName>
        <fullName evidence="1">Thiamine-monophosphate kinase</fullName>
        <shortName evidence="1">TMP kinase</shortName>
        <shortName evidence="1">Thiamine-phosphate kinase</shortName>
        <ecNumber evidence="1">2.7.4.16</ecNumber>
    </recommendedName>
</protein>
<feature type="binding site" evidence="1">
    <location>
        <position position="49"/>
    </location>
    <ligand>
        <name>Mg(2+)</name>
        <dbReference type="ChEBI" id="CHEBI:18420"/>
        <label>2</label>
    </ligand>
</feature>
<comment type="similarity">
    <text evidence="1">Belongs to the thiamine-monophosphate kinase family.</text>
</comment>
<evidence type="ECO:0000259" key="2">
    <source>
        <dbReference type="Pfam" id="PF00586"/>
    </source>
</evidence>
<keyword evidence="1 3" id="KW-0418">Kinase</keyword>
<keyword evidence="1" id="KW-0547">Nucleotide-binding</keyword>
<feature type="binding site" evidence="1">
    <location>
        <position position="78"/>
    </location>
    <ligand>
        <name>Mg(2+)</name>
        <dbReference type="ChEBI" id="CHEBI:18420"/>
        <label>2</label>
    </ligand>
</feature>
<feature type="binding site" evidence="1">
    <location>
        <position position="47"/>
    </location>
    <ligand>
        <name>Mg(2+)</name>
        <dbReference type="ChEBI" id="CHEBI:18420"/>
        <label>4</label>
    </ligand>
</feature>
<feature type="binding site" evidence="1">
    <location>
        <position position="126"/>
    </location>
    <ligand>
        <name>Mg(2+)</name>
        <dbReference type="ChEBI" id="CHEBI:18420"/>
        <label>1</label>
    </ligand>
</feature>
<comment type="catalytic activity">
    <reaction evidence="1">
        <text>thiamine phosphate + ATP = thiamine diphosphate + ADP</text>
        <dbReference type="Rhea" id="RHEA:15913"/>
        <dbReference type="ChEBI" id="CHEBI:30616"/>
        <dbReference type="ChEBI" id="CHEBI:37575"/>
        <dbReference type="ChEBI" id="CHEBI:58937"/>
        <dbReference type="ChEBI" id="CHEBI:456216"/>
        <dbReference type="EC" id="2.7.4.16"/>
    </reaction>
</comment>
<proteinExistence type="inferred from homology"/>
<evidence type="ECO:0000313" key="3">
    <source>
        <dbReference type="EMBL" id="MFD2792854.1"/>
    </source>
</evidence>
<feature type="binding site" evidence="1">
    <location>
        <position position="48"/>
    </location>
    <ligand>
        <name>Mg(2+)</name>
        <dbReference type="ChEBI" id="CHEBI:18420"/>
        <label>1</label>
    </ligand>
</feature>
<feature type="binding site" evidence="1">
    <location>
        <position position="33"/>
    </location>
    <ligand>
        <name>Mg(2+)</name>
        <dbReference type="ChEBI" id="CHEBI:18420"/>
        <label>3</label>
    </ligand>
</feature>
<keyword evidence="1" id="KW-0460">Magnesium</keyword>
<sequence>MTRVRDLSEEQILERIVPLLPRGSATLLGPGDDAAVLAASDGRFVVSTDVLVEDRHFRTRWSTGYDVGRRAAAQNFADIAAMGARPTALVTSLVVPGDTELDWVTGLATGLADGCAPVGAGAVGGDLSGGPCLVVSITVHGDLEGRPPVLRSGARPGDVVAHAGVRGWSAAGLALLEAGLVRTPLSPAPLEVTDGVLLEDAWERLVAAYLRPDPPLAAGVEAARAGATAMLDLSDGLLRDAGRLARASGVRLDFDAGAFAKDRDALHSAARAVAAATGLGDPGWGPGTSDIDGLTGRWVWAGGEDHGLLATFPAGARLPAGWTAVGQVHGLGEVGVGEAGVVEAVVGEPGPAVTIGGELPADQPGWDHFRA</sequence>
<name>A0ABW5VPH0_9MICO</name>
<feature type="binding site" evidence="1">
    <location>
        <position position="78"/>
    </location>
    <ligand>
        <name>Mg(2+)</name>
        <dbReference type="ChEBI" id="CHEBI:18420"/>
        <label>4</label>
    </ligand>
</feature>
<feature type="binding site" evidence="1">
    <location>
        <position position="56"/>
    </location>
    <ligand>
        <name>substrate</name>
    </ligand>
</feature>
<keyword evidence="1" id="KW-0784">Thiamine biosynthesis</keyword>
<dbReference type="PANTHER" id="PTHR30270">
    <property type="entry name" value="THIAMINE-MONOPHOSPHATE KINASE"/>
    <property type="match status" value="1"/>
</dbReference>
<dbReference type="PANTHER" id="PTHR30270:SF0">
    <property type="entry name" value="THIAMINE-MONOPHOSPHATE KINASE"/>
    <property type="match status" value="1"/>
</dbReference>
<dbReference type="NCBIfam" id="TIGR01379">
    <property type="entry name" value="thiL"/>
    <property type="match status" value="1"/>
</dbReference>
<reference evidence="4" key="1">
    <citation type="journal article" date="2019" name="Int. J. Syst. Evol. Microbiol.">
        <title>The Global Catalogue of Microorganisms (GCM) 10K type strain sequencing project: providing services to taxonomists for standard genome sequencing and annotation.</title>
        <authorList>
            <consortium name="The Broad Institute Genomics Platform"/>
            <consortium name="The Broad Institute Genome Sequencing Center for Infectious Disease"/>
            <person name="Wu L."/>
            <person name="Ma J."/>
        </authorList>
    </citation>
    <scope>NUCLEOTIDE SEQUENCE [LARGE SCALE GENOMIC DNA]</scope>
    <source>
        <strain evidence="4">CCM 7044</strain>
    </source>
</reference>
<feature type="binding site" evidence="1">
    <location>
        <begin position="125"/>
        <end position="126"/>
    </location>
    <ligand>
        <name>ATP</name>
        <dbReference type="ChEBI" id="CHEBI:30616"/>
    </ligand>
</feature>
<comment type="miscellaneous">
    <text evidence="1">Reaction mechanism of ThiL seems to utilize a direct, inline transfer of the gamma-phosphate of ATP to TMP rather than a phosphorylated enzyme intermediate.</text>
</comment>
<feature type="binding site" evidence="1">
    <location>
        <position position="235"/>
    </location>
    <ligand>
        <name>Mg(2+)</name>
        <dbReference type="ChEBI" id="CHEBI:18420"/>
        <label>5</label>
    </ligand>
</feature>
<dbReference type="HAMAP" id="MF_02128">
    <property type="entry name" value="TMP_kinase"/>
    <property type="match status" value="1"/>
</dbReference>
<feature type="binding site" evidence="1">
    <location>
        <position position="234"/>
    </location>
    <ligand>
        <name>ATP</name>
        <dbReference type="ChEBI" id="CHEBI:30616"/>
    </ligand>
</feature>
<comment type="function">
    <text evidence="1">Catalyzes the ATP-dependent phosphorylation of thiamine-monophosphate (TMP) to form thiamine-pyrophosphate (TPP), the active form of vitamin B1.</text>
</comment>
<accession>A0ABW5VPH0</accession>
<feature type="binding site" evidence="1">
    <location>
        <position position="78"/>
    </location>
    <ligand>
        <name>Mg(2+)</name>
        <dbReference type="ChEBI" id="CHEBI:18420"/>
        <label>3</label>
    </ligand>
</feature>
<keyword evidence="4" id="KW-1185">Reference proteome</keyword>
<comment type="caution">
    <text evidence="1">Lacks conserved residue(s) required for the propagation of feature annotation.</text>
</comment>
<evidence type="ECO:0000313" key="4">
    <source>
        <dbReference type="Proteomes" id="UP001597479"/>
    </source>
</evidence>
<comment type="pathway">
    <text evidence="1">Cofactor biosynthesis; thiamine diphosphate biosynthesis; thiamine diphosphate from thiamine phosphate: step 1/1.</text>
</comment>
<dbReference type="Pfam" id="PF00586">
    <property type="entry name" value="AIRS"/>
    <property type="match status" value="1"/>
</dbReference>
<dbReference type="SUPFAM" id="SSF56042">
    <property type="entry name" value="PurM C-terminal domain-like"/>
    <property type="match status" value="1"/>
</dbReference>
<dbReference type="Proteomes" id="UP001597479">
    <property type="component" value="Unassembled WGS sequence"/>
</dbReference>
<dbReference type="GO" id="GO:0009030">
    <property type="term" value="F:thiamine-phosphate kinase activity"/>
    <property type="evidence" value="ECO:0007669"/>
    <property type="project" value="UniProtKB-EC"/>
</dbReference>
<dbReference type="RefSeq" id="WP_377180695.1">
    <property type="nucleotide sequence ID" value="NZ_JBHUOG010000001.1"/>
</dbReference>
<keyword evidence="1" id="KW-0067">ATP-binding</keyword>
<gene>
    <name evidence="1" type="primary">thiL</name>
    <name evidence="3" type="ORF">ACFS27_04750</name>
</gene>
<feature type="binding site" evidence="1">
    <location>
        <position position="151"/>
    </location>
    <ligand>
        <name>ATP</name>
        <dbReference type="ChEBI" id="CHEBI:30616"/>
    </ligand>
</feature>
<keyword evidence="1 3" id="KW-0808">Transferase</keyword>
<dbReference type="EC" id="2.7.4.16" evidence="1"/>
<dbReference type="NCBIfam" id="NF004351">
    <property type="entry name" value="PRK05731.1-4"/>
    <property type="match status" value="1"/>
</dbReference>
<dbReference type="PIRSF" id="PIRSF005303">
    <property type="entry name" value="Thiam_monoph_kin"/>
    <property type="match status" value="1"/>
</dbReference>
<dbReference type="InterPro" id="IPR006283">
    <property type="entry name" value="ThiL-like"/>
</dbReference>
<evidence type="ECO:0000256" key="1">
    <source>
        <dbReference type="HAMAP-Rule" id="MF_02128"/>
    </source>
</evidence>
<keyword evidence="1" id="KW-0479">Metal-binding</keyword>
<dbReference type="Gene3D" id="3.90.650.10">
    <property type="entry name" value="PurM-like C-terminal domain"/>
    <property type="match status" value="1"/>
</dbReference>
<dbReference type="SUPFAM" id="SSF55326">
    <property type="entry name" value="PurM N-terminal domain-like"/>
    <property type="match status" value="1"/>
</dbReference>